<reference evidence="2 3" key="1">
    <citation type="journal article" date="2015" name="Stand. Genomic Sci.">
        <title>Genomic Encyclopedia of Bacterial and Archaeal Type Strains, Phase III: the genomes of soil and plant-associated and newly described type strains.</title>
        <authorList>
            <person name="Whitman W.B."/>
            <person name="Woyke T."/>
            <person name="Klenk H.P."/>
            <person name="Zhou Y."/>
            <person name="Lilburn T.G."/>
            <person name="Beck B.J."/>
            <person name="De Vos P."/>
            <person name="Vandamme P."/>
            <person name="Eisen J.A."/>
            <person name="Garrity G."/>
            <person name="Hugenholtz P."/>
            <person name="Kyrpides N.C."/>
        </authorList>
    </citation>
    <scope>NUCLEOTIDE SEQUENCE [LARGE SCALE GENOMIC DNA]</scope>
    <source>
        <strain evidence="2 3">CGMCC 1.10116</strain>
    </source>
</reference>
<dbReference type="InterPro" id="IPR003343">
    <property type="entry name" value="Big_2"/>
</dbReference>
<gene>
    <name evidence="2" type="ORF">IQ10_00286</name>
</gene>
<dbReference type="EMBL" id="VLKZ01000001">
    <property type="protein sequence ID" value="TWI59864.1"/>
    <property type="molecule type" value="Genomic_DNA"/>
</dbReference>
<feature type="domain" description="BIG2" evidence="1">
    <location>
        <begin position="370"/>
        <end position="451"/>
    </location>
</feature>
<dbReference type="Pfam" id="PF02368">
    <property type="entry name" value="Big_2"/>
    <property type="match status" value="1"/>
</dbReference>
<dbReference type="InterPro" id="IPR049804">
    <property type="entry name" value="Choice_anch_L"/>
</dbReference>
<dbReference type="Gene3D" id="2.60.40.1080">
    <property type="match status" value="2"/>
</dbReference>
<evidence type="ECO:0000313" key="3">
    <source>
        <dbReference type="Proteomes" id="UP000315711"/>
    </source>
</evidence>
<dbReference type="OrthoDB" id="2911226at2"/>
<evidence type="ECO:0000259" key="1">
    <source>
        <dbReference type="SMART" id="SM00635"/>
    </source>
</evidence>
<comment type="caution">
    <text evidence="2">The sequence shown here is derived from an EMBL/GenBank/DDBJ whole genome shotgun (WGS) entry which is preliminary data.</text>
</comment>
<sequence length="469" mass="50830">MLRVMTNKNKRKGSQYTWQFFLITCLLLVQMTYTEKAAALGPDVVVTNLNEGLTAEELVAKIIGENSLDVRNVTFTGSELAVGTFNEGLETFGVDSGIVLSTGQAKDIIGPNRLNEPKSTELGKPGDADLSALVNGSTTYDATILEFDFLPQSDTISIQYVLTSEEYPDSLSFSDVFGFFVNGQNIAWLPGKEIPVTITNINHVSNSEYYLDNPEDNPIYNTSMNGMTVVLTAESSVNVGQWNHIKLAIADYKDSILDSNILIKSGSMTDERPVLEALTLNSSASKLRIGETEQLVVTGKYSNGMTKDVTSEAIYQSSNEEIVTVSETGILTGVASGTAVISATYRGQTVEVSVQVRSNQGQGKVNPWRPLGKISLNRDFYKIREGEATRITVGAYYLDNHTENVTSKATYTSSKEAIVTVNEEGEITAHQEGIAVITVRYNGKIAEAEIEVLPASVPEGGSGILLPVK</sequence>
<dbReference type="SMART" id="SM00635">
    <property type="entry name" value="BID_2"/>
    <property type="match status" value="2"/>
</dbReference>
<protein>
    <submittedName>
        <fullName evidence="2">Ig-like protein group 2</fullName>
    </submittedName>
</protein>
<dbReference type="AlphaFoldDB" id="A0A562QT00"/>
<organism evidence="2 3">
    <name type="scientific">Halalkalibacter nanhaiisediminis</name>
    <dbReference type="NCBI Taxonomy" id="688079"/>
    <lineage>
        <taxon>Bacteria</taxon>
        <taxon>Bacillati</taxon>
        <taxon>Bacillota</taxon>
        <taxon>Bacilli</taxon>
        <taxon>Bacillales</taxon>
        <taxon>Bacillaceae</taxon>
        <taxon>Halalkalibacter</taxon>
    </lineage>
</organism>
<keyword evidence="3" id="KW-1185">Reference proteome</keyword>
<dbReference type="NCBIfam" id="NF038133">
    <property type="entry name" value="choice_anch_L"/>
    <property type="match status" value="1"/>
</dbReference>
<proteinExistence type="predicted"/>
<dbReference type="Proteomes" id="UP000315711">
    <property type="component" value="Unassembled WGS sequence"/>
</dbReference>
<dbReference type="InterPro" id="IPR008964">
    <property type="entry name" value="Invasin/intimin_cell_adhesion"/>
</dbReference>
<dbReference type="SUPFAM" id="SSF49373">
    <property type="entry name" value="Invasin/intimin cell-adhesion fragments"/>
    <property type="match status" value="2"/>
</dbReference>
<feature type="domain" description="BIG2" evidence="1">
    <location>
        <begin position="274"/>
        <end position="355"/>
    </location>
</feature>
<evidence type="ECO:0000313" key="2">
    <source>
        <dbReference type="EMBL" id="TWI59864.1"/>
    </source>
</evidence>
<accession>A0A562QT00</accession>
<name>A0A562QT00_9BACI</name>